<comment type="caution">
    <text evidence="2">The sequence shown here is derived from an EMBL/GenBank/DDBJ whole genome shotgun (WGS) entry which is preliminary data.</text>
</comment>
<dbReference type="InterPro" id="IPR012337">
    <property type="entry name" value="RNaseH-like_sf"/>
</dbReference>
<dbReference type="PANTHER" id="PTHR23272:SF184">
    <property type="entry name" value="OS03G0311250 PROTEIN"/>
    <property type="match status" value="1"/>
</dbReference>
<keyword evidence="3" id="KW-1185">Reference proteome</keyword>
<dbReference type="OrthoDB" id="2432695at2759"/>
<dbReference type="OMA" id="ILDIRTW"/>
<evidence type="ECO:0000313" key="2">
    <source>
        <dbReference type="EMBL" id="EXX56006.1"/>
    </source>
</evidence>
<organism evidence="2 3">
    <name type="scientific">Rhizophagus irregularis (strain DAOM 197198w)</name>
    <name type="common">Glomus intraradices</name>
    <dbReference type="NCBI Taxonomy" id="1432141"/>
    <lineage>
        <taxon>Eukaryota</taxon>
        <taxon>Fungi</taxon>
        <taxon>Fungi incertae sedis</taxon>
        <taxon>Mucoromycota</taxon>
        <taxon>Glomeromycotina</taxon>
        <taxon>Glomeromycetes</taxon>
        <taxon>Glomerales</taxon>
        <taxon>Glomeraceae</taxon>
        <taxon>Rhizophagus</taxon>
    </lineage>
</organism>
<dbReference type="GO" id="GO:0046983">
    <property type="term" value="F:protein dimerization activity"/>
    <property type="evidence" value="ECO:0007669"/>
    <property type="project" value="InterPro"/>
</dbReference>
<dbReference type="EMBL" id="JEMT01027903">
    <property type="protein sequence ID" value="EXX56006.1"/>
    <property type="molecule type" value="Genomic_DNA"/>
</dbReference>
<protein>
    <recommendedName>
        <fullName evidence="1">HAT C-terminal dimerisation domain-containing protein</fullName>
    </recommendedName>
</protein>
<proteinExistence type="predicted"/>
<dbReference type="SUPFAM" id="SSF53098">
    <property type="entry name" value="Ribonuclease H-like"/>
    <property type="match status" value="1"/>
</dbReference>
<dbReference type="STRING" id="1432141.A0A015K953"/>
<evidence type="ECO:0000259" key="1">
    <source>
        <dbReference type="Pfam" id="PF05699"/>
    </source>
</evidence>
<name>A0A015K953_RHIIW</name>
<dbReference type="PANTHER" id="PTHR23272">
    <property type="entry name" value="BED FINGER-RELATED"/>
    <property type="match status" value="1"/>
</dbReference>
<dbReference type="Proteomes" id="UP000022910">
    <property type="component" value="Unassembled WGS sequence"/>
</dbReference>
<sequence>MNIVVQDILKQIKAGEAQTEDFILDNIDETIPAGEIIPKLRKLIVKIRSSPQYKERFARQAEAADLKGLNLILDIRTWWNSTHDMLERALEMREALDATASSDKDLRIFELNENEWNTIKEIMSVLKVFIRATKVVSSAKYPILSTTIPIYNFLIDKLESYCDKSNYSDIANAVKVGINKLDTYYTKTDDTNMYTVATVLDPRLKLNYYEDNKWKHSFIRYAKETVLSIYNANYAPSATDGHLEDINDDENDEFLDQLFGKQKKNQENEVELYLKTPRTLRKEDILLWWKTHKATFPNLAKMGRDYLAITGK</sequence>
<gene>
    <name evidence="2" type="ORF">RirG_220070</name>
</gene>
<dbReference type="InterPro" id="IPR008906">
    <property type="entry name" value="HATC_C_dom"/>
</dbReference>
<dbReference type="AlphaFoldDB" id="A0A015K953"/>
<feature type="domain" description="HAT C-terminal dimerisation" evidence="1">
    <location>
        <begin position="269"/>
        <end position="310"/>
    </location>
</feature>
<reference evidence="2 3" key="1">
    <citation type="submission" date="2014-02" db="EMBL/GenBank/DDBJ databases">
        <title>Single nucleus genome sequencing reveals high similarity among nuclei of an endomycorrhizal fungus.</title>
        <authorList>
            <person name="Lin K."/>
            <person name="Geurts R."/>
            <person name="Zhang Z."/>
            <person name="Limpens E."/>
            <person name="Saunders D.G."/>
            <person name="Mu D."/>
            <person name="Pang E."/>
            <person name="Cao H."/>
            <person name="Cha H."/>
            <person name="Lin T."/>
            <person name="Zhou Q."/>
            <person name="Shang Y."/>
            <person name="Li Y."/>
            <person name="Ivanov S."/>
            <person name="Sharma T."/>
            <person name="Velzen R.V."/>
            <person name="Ruijter N.D."/>
            <person name="Aanen D.K."/>
            <person name="Win J."/>
            <person name="Kamoun S."/>
            <person name="Bisseling T."/>
            <person name="Huang S."/>
        </authorList>
    </citation>
    <scope>NUCLEOTIDE SEQUENCE [LARGE SCALE GENOMIC DNA]</scope>
    <source>
        <strain evidence="3">DAOM197198w</strain>
    </source>
</reference>
<dbReference type="Pfam" id="PF05699">
    <property type="entry name" value="Dimer_Tnp_hAT"/>
    <property type="match status" value="1"/>
</dbReference>
<evidence type="ECO:0000313" key="3">
    <source>
        <dbReference type="Proteomes" id="UP000022910"/>
    </source>
</evidence>
<accession>A0A015K953</accession>
<dbReference type="HOGENOM" id="CLU_009123_2_1_1"/>